<accession>A0A6M0CM81</accession>
<name>A0A6M0CM81_9FLAO</name>
<keyword evidence="2" id="KW-1185">Reference proteome</keyword>
<dbReference type="EMBL" id="JAABOQ010000003">
    <property type="protein sequence ID" value="NER16929.1"/>
    <property type="molecule type" value="Genomic_DNA"/>
</dbReference>
<gene>
    <name evidence="1" type="ORF">GWK10_06890</name>
</gene>
<protein>
    <recommendedName>
        <fullName evidence="3">SdiA-regulated family protein</fullName>
    </recommendedName>
</protein>
<evidence type="ECO:0008006" key="3">
    <source>
        <dbReference type="Google" id="ProtNLM"/>
    </source>
</evidence>
<reference evidence="1 2" key="1">
    <citation type="submission" date="2020-01" db="EMBL/GenBank/DDBJ databases">
        <title>Spongiivirga citrea KCTC 32990T.</title>
        <authorList>
            <person name="Wang G."/>
        </authorList>
    </citation>
    <scope>NUCLEOTIDE SEQUENCE [LARGE SCALE GENOMIC DNA]</scope>
    <source>
        <strain evidence="1 2">KCTC 32990</strain>
    </source>
</reference>
<proteinExistence type="predicted"/>
<sequence length="288" mass="32960">MKNLITNLLSCLTFVGCTQDYGQLKYITKLPDVLEENSGISKISENGLFWFVNDSGNKDHLYGVNEKGQLIRDIKIKGAKNKDWEDLTKDEEGNIYIGDFGNNTNKRKTLSIYKIPNPELSENDELKSEKIEFSFPEQLNYPPKDKKLLFDVEAFFYLDNNLYLFTRNRSSKKHFDGTFLVYKVPAESGKHKATLLAKLKTCEQSKECQITSAAINPTTKKVVLLGYDRLWTIDNFNEKTIASATLNNIPLGHRSQKESVCFLDDTTILISDELYQLSGQNLYSFMLK</sequence>
<evidence type="ECO:0000313" key="1">
    <source>
        <dbReference type="EMBL" id="NER16929.1"/>
    </source>
</evidence>
<organism evidence="1 2">
    <name type="scientific">Spongiivirga citrea</name>
    <dbReference type="NCBI Taxonomy" id="1481457"/>
    <lineage>
        <taxon>Bacteria</taxon>
        <taxon>Pseudomonadati</taxon>
        <taxon>Bacteroidota</taxon>
        <taxon>Flavobacteriia</taxon>
        <taxon>Flavobacteriales</taxon>
        <taxon>Flavobacteriaceae</taxon>
        <taxon>Spongiivirga</taxon>
    </lineage>
</organism>
<dbReference type="Proteomes" id="UP000474296">
    <property type="component" value="Unassembled WGS sequence"/>
</dbReference>
<dbReference type="RefSeq" id="WP_164030705.1">
    <property type="nucleotide sequence ID" value="NZ_JAABOQ010000003.1"/>
</dbReference>
<dbReference type="PROSITE" id="PS51257">
    <property type="entry name" value="PROKAR_LIPOPROTEIN"/>
    <property type="match status" value="1"/>
</dbReference>
<comment type="caution">
    <text evidence="1">The sequence shown here is derived from an EMBL/GenBank/DDBJ whole genome shotgun (WGS) entry which is preliminary data.</text>
</comment>
<dbReference type="AlphaFoldDB" id="A0A6M0CM81"/>
<evidence type="ECO:0000313" key="2">
    <source>
        <dbReference type="Proteomes" id="UP000474296"/>
    </source>
</evidence>